<accession>A0ABR6NCW7</accession>
<evidence type="ECO:0000259" key="9">
    <source>
        <dbReference type="Pfam" id="PF07669"/>
    </source>
</evidence>
<comment type="caution">
    <text evidence="10">The sequence shown here is derived from an EMBL/GenBank/DDBJ whole genome shotgun (WGS) entry which is preliminary data.</text>
</comment>
<comment type="similarity">
    <text evidence="1">Belongs to the N(4)/N(6)-methyltransferase family.</text>
</comment>
<dbReference type="InterPro" id="IPR029063">
    <property type="entry name" value="SAM-dependent_MTases_sf"/>
</dbReference>
<evidence type="ECO:0000256" key="4">
    <source>
        <dbReference type="ARBA" id="ARBA00022679"/>
    </source>
</evidence>
<dbReference type="GO" id="GO:0008168">
    <property type="term" value="F:methyltransferase activity"/>
    <property type="evidence" value="ECO:0007669"/>
    <property type="project" value="UniProtKB-KW"/>
</dbReference>
<evidence type="ECO:0000256" key="1">
    <source>
        <dbReference type="ARBA" id="ARBA00006594"/>
    </source>
</evidence>
<dbReference type="Proteomes" id="UP001138540">
    <property type="component" value="Unassembled WGS sequence"/>
</dbReference>
<name>A0ABR6NCW7_9SPHN</name>
<evidence type="ECO:0000256" key="3">
    <source>
        <dbReference type="ARBA" id="ARBA00022603"/>
    </source>
</evidence>
<dbReference type="GO" id="GO:0032259">
    <property type="term" value="P:methylation"/>
    <property type="evidence" value="ECO:0007669"/>
    <property type="project" value="UniProtKB-KW"/>
</dbReference>
<reference evidence="10 11" key="1">
    <citation type="submission" date="2020-08" db="EMBL/GenBank/DDBJ databases">
        <title>Exploring microbial biodiversity for novel pathways involved in the catabolism of aromatic compounds derived from lignin.</title>
        <authorList>
            <person name="Elkins J."/>
        </authorList>
    </citation>
    <scope>NUCLEOTIDE SEQUENCE [LARGE SCALE GENOMIC DNA]</scope>
    <source>
        <strain evidence="10 11">B1D3A</strain>
    </source>
</reference>
<dbReference type="Gene3D" id="3.40.50.150">
    <property type="entry name" value="Vaccinia Virus protein VP39"/>
    <property type="match status" value="1"/>
</dbReference>
<feature type="domain" description="DNA methylase adenine-specific" evidence="8">
    <location>
        <begin position="292"/>
        <end position="357"/>
    </location>
</feature>
<dbReference type="PANTHER" id="PTHR33841">
    <property type="entry name" value="DNA METHYLTRANSFERASE YEEA-RELATED"/>
    <property type="match status" value="1"/>
</dbReference>
<dbReference type="InterPro" id="IPR050953">
    <property type="entry name" value="N4_N6_ade-DNA_methylase"/>
</dbReference>
<feature type="domain" description="Type II methyltransferase M.TaqI-like" evidence="9">
    <location>
        <begin position="375"/>
        <end position="623"/>
    </location>
</feature>
<organism evidence="10 11">
    <name type="scientific">Sphingobium lignivorans</name>
    <dbReference type="NCBI Taxonomy" id="2735886"/>
    <lineage>
        <taxon>Bacteria</taxon>
        <taxon>Pseudomonadati</taxon>
        <taxon>Pseudomonadota</taxon>
        <taxon>Alphaproteobacteria</taxon>
        <taxon>Sphingomonadales</taxon>
        <taxon>Sphingomonadaceae</taxon>
        <taxon>Sphingobium</taxon>
    </lineage>
</organism>
<dbReference type="PANTHER" id="PTHR33841:SF4">
    <property type="entry name" value="RESTRICTION MODIFICATION SYSTEM DNA SPECIFICITY DOMAIN"/>
    <property type="match status" value="1"/>
</dbReference>
<dbReference type="InterPro" id="IPR002052">
    <property type="entry name" value="DNA_methylase_N6_adenine_CS"/>
</dbReference>
<keyword evidence="6" id="KW-0680">Restriction system</keyword>
<dbReference type="Pfam" id="PF02384">
    <property type="entry name" value="N6_Mtase"/>
    <property type="match status" value="1"/>
</dbReference>
<evidence type="ECO:0000256" key="6">
    <source>
        <dbReference type="ARBA" id="ARBA00022747"/>
    </source>
</evidence>
<dbReference type="EMBL" id="JACHKA010000001">
    <property type="protein sequence ID" value="MBB5984517.1"/>
    <property type="molecule type" value="Genomic_DNA"/>
</dbReference>
<keyword evidence="3 10" id="KW-0489">Methyltransferase</keyword>
<dbReference type="Pfam" id="PF07669">
    <property type="entry name" value="Eco57I"/>
    <property type="match status" value="1"/>
</dbReference>
<evidence type="ECO:0000313" key="11">
    <source>
        <dbReference type="Proteomes" id="UP001138540"/>
    </source>
</evidence>
<keyword evidence="11" id="KW-1185">Reference proteome</keyword>
<dbReference type="SUPFAM" id="SSF53335">
    <property type="entry name" value="S-adenosyl-L-methionine-dependent methyltransferases"/>
    <property type="match status" value="1"/>
</dbReference>
<dbReference type="PRINTS" id="PR00507">
    <property type="entry name" value="N12N6MTFRASE"/>
</dbReference>
<proteinExistence type="inferred from homology"/>
<dbReference type="EC" id="2.1.1.72" evidence="2"/>
<evidence type="ECO:0000313" key="10">
    <source>
        <dbReference type="EMBL" id="MBB5984517.1"/>
    </source>
</evidence>
<evidence type="ECO:0000256" key="2">
    <source>
        <dbReference type="ARBA" id="ARBA00011900"/>
    </source>
</evidence>
<evidence type="ECO:0000256" key="7">
    <source>
        <dbReference type="ARBA" id="ARBA00047942"/>
    </source>
</evidence>
<comment type="catalytic activity">
    <reaction evidence="7">
        <text>a 2'-deoxyadenosine in DNA + S-adenosyl-L-methionine = an N(6)-methyl-2'-deoxyadenosine in DNA + S-adenosyl-L-homocysteine + H(+)</text>
        <dbReference type="Rhea" id="RHEA:15197"/>
        <dbReference type="Rhea" id="RHEA-COMP:12418"/>
        <dbReference type="Rhea" id="RHEA-COMP:12419"/>
        <dbReference type="ChEBI" id="CHEBI:15378"/>
        <dbReference type="ChEBI" id="CHEBI:57856"/>
        <dbReference type="ChEBI" id="CHEBI:59789"/>
        <dbReference type="ChEBI" id="CHEBI:90615"/>
        <dbReference type="ChEBI" id="CHEBI:90616"/>
        <dbReference type="EC" id="2.1.1.72"/>
    </reaction>
</comment>
<gene>
    <name evidence="10" type="ORF">HNP60_000491</name>
</gene>
<evidence type="ECO:0000256" key="5">
    <source>
        <dbReference type="ARBA" id="ARBA00022691"/>
    </source>
</evidence>
<keyword evidence="4" id="KW-0808">Transferase</keyword>
<dbReference type="PROSITE" id="PS00092">
    <property type="entry name" value="N6_MTASE"/>
    <property type="match status" value="1"/>
</dbReference>
<dbReference type="InterPro" id="IPR011639">
    <property type="entry name" value="MethylTrfase_TaqI-like_dom"/>
</dbReference>
<keyword evidence="5" id="KW-0949">S-adenosyl-L-methionine</keyword>
<protein>
    <recommendedName>
        <fullName evidence="2">site-specific DNA-methyltransferase (adenine-specific)</fullName>
        <ecNumber evidence="2">2.1.1.72</ecNumber>
    </recommendedName>
</protein>
<evidence type="ECO:0000259" key="8">
    <source>
        <dbReference type="Pfam" id="PF02384"/>
    </source>
</evidence>
<sequence>MIELIERLLQRESQRTEADIQADIRQFILMAPFDLNDNQVVNLESPVGDRRRIDIEVGSTVIEVKRDLRRGRVRIDAAEQLAGYVAARREQTGQRYIGVLTDGIDWTCYDLVDGSTLRPVAQFTLQSTADLDRLVVWVEGVLATTHAITPTSTAIVTRLGAGSSAYALDRATLGALYARNRDLPTVRMKRELWSRLLTSALGTQFEDTDDLFIEHTLLVNSAEIIAHAVLGLSVQSIPPAALLSGQRFDEAGIYGVVEPDFFDWVVEVDQGEVFIRTLARRLARFDWSNVEQDVLKVLYESIIGADTRKRLGEYYTPDWLAQAVVSETLRAPLSTRVLDPACGSGTFLFHAIRTYIAAAEAAGNSLPELLAGVTQNVIGMDLHPVAVTLARVTYLLALGRARIVDPNRCTIQIPVYLGDSLQWREQNTDLWSAGNLVIQADDSRELFTSDLRFPSTLLDDAGRFDQLVNDLARRASSRNPGAPVPSLSATFQRLGIAQEDRATIEATFRTMCRLHDEGRDHIWGYYVRNLARPMWLSREGNKVDLIIGNPPWLALRFMTPGMQTTFRNMSTARGLWAGAELATQQDLAGLFVVRSCELYLRRNGRFAMVLPNAALDRPNYDGFRTGAYGDGAGGLQIAFQPSWDLRRLRPHFFPRAACVIFGERAEEAVPMPLEASIWRGQIVDRSAPWDEISALLERTEGSVRRLAGACRSPYHAMFTQGAVLLPRLAFMVERQQANPLGLPAGSAAVISHRSNNEKKPWKQLDSLTGIVETDFLRPVHTGETLLPFRMLDALEGVLPCNQQGLLSEPEGIDMFPGLSRWWSQANDLWLEHRSSEKLTLMEQLDYQSKMTKQLPVAALRVVYNRSGMHVVGAKLEDRRAILTSGLYWMPAFSVAEADYLCALLNAPHTTELVRPLMSYGKDERDIAKHIWELPVPRFDTANETHVRLAALGAQLEQTVQAIECNEARHFAALRRDIRRIIETTDEGIEANELALELLG</sequence>
<dbReference type="InterPro" id="IPR003356">
    <property type="entry name" value="DNA_methylase_A-5"/>
</dbReference>
<dbReference type="RefSeq" id="WP_221414653.1">
    <property type="nucleotide sequence ID" value="NZ_JACHKA010000001.1"/>
</dbReference>